<name>A0ACB8X9P1_9TELE</name>
<organism evidence="1 2">
    <name type="scientific">Scortum barcoo</name>
    <name type="common">barcoo grunter</name>
    <dbReference type="NCBI Taxonomy" id="214431"/>
    <lineage>
        <taxon>Eukaryota</taxon>
        <taxon>Metazoa</taxon>
        <taxon>Chordata</taxon>
        <taxon>Craniata</taxon>
        <taxon>Vertebrata</taxon>
        <taxon>Euteleostomi</taxon>
        <taxon>Actinopterygii</taxon>
        <taxon>Neopterygii</taxon>
        <taxon>Teleostei</taxon>
        <taxon>Neoteleostei</taxon>
        <taxon>Acanthomorphata</taxon>
        <taxon>Eupercaria</taxon>
        <taxon>Centrarchiformes</taxon>
        <taxon>Terapontoidei</taxon>
        <taxon>Terapontidae</taxon>
        <taxon>Scortum</taxon>
    </lineage>
</organism>
<comment type="caution">
    <text evidence="1">The sequence shown here is derived from an EMBL/GenBank/DDBJ whole genome shotgun (WGS) entry which is preliminary data.</text>
</comment>
<evidence type="ECO:0000313" key="1">
    <source>
        <dbReference type="EMBL" id="KAI3377045.1"/>
    </source>
</evidence>
<keyword evidence="2" id="KW-1185">Reference proteome</keyword>
<dbReference type="EMBL" id="CM041531">
    <property type="protein sequence ID" value="KAI3377045.1"/>
    <property type="molecule type" value="Genomic_DNA"/>
</dbReference>
<sequence length="1480" mass="160246">MSLTAPPITATEPAVTLARTNRQMALILDVMSRVQSASSSLSMVLNPPHRPQRLCRVLPLYVVTASGASSAAPPALATWDGSPDYDNCCVSGEEGLVSASKVAKGQEKPVSVELSCGAGPSHVVLEPGLPLLLDCNLGASDAPFNVTWLQDGRPLPLEGGDFLQFLANGSLLLLPTAKDGQPPQGVEGGYSCVSASTLGALTSRTVNVLLASLSKFHQEPSPQTVPAGGAARFECQIEGVPTPVITWEKDKVAVPEETRFISLPNGVLHILEVTRADEGAYRCVASNSARKDISHEARLTVTTGSTETLNRVAIVAPPQNATVVLGRPAVMECMAQGQPKPLVSWSRQDGKPISTDVVVLATNLVIRDTRRHHAGVYVCRANKPKTREFVIAAAELHVPAPPVILQPPETASLSRGNTARFVCNSSGEPPPVLHWLKNGQPVKSFRRVKSQSPGVLLINQLALEDAGYYQCIADNGLGTACATAKLTVIVREGLPSSPRHLTATPYSSTTALLTWEKPEYNSDQIIGYSVHCQRAAGSDNVEYQFAMNNDTTEYHVKELLPHTAYTFFVVAYSPMGASRPSLPVTVEMLEDVPSAPPQLSIASTSPTDIRLMWHPLSSQHSRGAVTRYRIEYSTLEQVDTVFSVEVGGNETQFTLRELQPNQAYRLRIAAGTVVGFGVPSEWAQHQTLAHYNNSDHNMVIFAPTELKVRARVKTLNVTWHLSPNHTLVSGYKLSCREVEPDESANGPRTAQTHTVRLRKKARYHLFTDLVPDRQYEVRVWAFNKQIDGAAAVWKGRTDRAHDTTPSPPRPLPPLPPSSIQATANSSTSIWLRWEKPRFSNVRIINYTVRCSPAGTTNASLVSYHTSSSQEILLGALKPFTRYELAVRSDGVDMVGPFSGTVEELTLPDRPSTPPEELQLSALDSSSVLVSWRPPLEPNGIITSYRILYSGNLSQPEHLWENLSQDGSITSVEVQGLSSGTQYFFKMGASTDVGPGPYSLVKDVHTPLQKYELDIHAVTGIIVGVCLGLICILLCMCFSFRNGKSREVSGGLDSTAVTPQYRRGGSPVPSNVPECSDSHELETLMPPGSQESGQPLEEAPEEQSLMASANPGEGEDAPAPEPKAAWNGSVSHNWANRITRYRDTITEDSPSLVNGALNKLITDNGTDLEDRLCTSLCSNQVEAEVIVHSELSDPGREREEEGGKREKDSNGTRGPSLSEDRYSLLSQPSPSGEEDIVEKLSLAQSPSSLPSIKLVANHNGELGGTGEQPKADLESPPPDTGLTNGFHSPKIVRPVPRHVRGLGAQYSMSYGMGILHETGSRRWMFEADGHSAAEALKQEKHFLKNITRTKSPIATPETSAAKVPSQEEIKGALKSLYTDLASSTEDTTSTRLQSKRLGTTKAADKKMRPTQEEKDKKTSATHMKPTPPPRIGRQPGKNVPPPSLVVKVEKKPAPPPADVPMKTSRVSSVRFPAQQQSKGTC</sequence>
<dbReference type="Proteomes" id="UP000831701">
    <property type="component" value="Chromosome 1"/>
</dbReference>
<evidence type="ECO:0000313" key="2">
    <source>
        <dbReference type="Proteomes" id="UP000831701"/>
    </source>
</evidence>
<gene>
    <name evidence="1" type="ORF">L3Q82_000261</name>
</gene>
<accession>A0ACB8X9P1</accession>
<protein>
    <submittedName>
        <fullName evidence="1">Uncharacterized protein</fullName>
    </submittedName>
</protein>
<reference evidence="1" key="1">
    <citation type="submission" date="2022-04" db="EMBL/GenBank/DDBJ databases">
        <title>Jade perch genome.</title>
        <authorList>
            <person name="Chao B."/>
        </authorList>
    </citation>
    <scope>NUCLEOTIDE SEQUENCE</scope>
    <source>
        <strain evidence="1">CB-2022</strain>
    </source>
</reference>
<proteinExistence type="predicted"/>